<dbReference type="AlphaFoldDB" id="A0A0E9TPZ0"/>
<proteinExistence type="predicted"/>
<evidence type="ECO:0000313" key="1">
    <source>
        <dbReference type="EMBL" id="JAH55527.1"/>
    </source>
</evidence>
<name>A0A0E9TPZ0_ANGAN</name>
<sequence length="47" mass="5342">MTVEVWQEFGSRFCLASGSPIILREGTDRVSGHRDTQYNIYPSSVNH</sequence>
<protein>
    <submittedName>
        <fullName evidence="1">Uncharacterized protein</fullName>
    </submittedName>
</protein>
<organism evidence="1">
    <name type="scientific">Anguilla anguilla</name>
    <name type="common">European freshwater eel</name>
    <name type="synonym">Muraena anguilla</name>
    <dbReference type="NCBI Taxonomy" id="7936"/>
    <lineage>
        <taxon>Eukaryota</taxon>
        <taxon>Metazoa</taxon>
        <taxon>Chordata</taxon>
        <taxon>Craniata</taxon>
        <taxon>Vertebrata</taxon>
        <taxon>Euteleostomi</taxon>
        <taxon>Actinopterygii</taxon>
        <taxon>Neopterygii</taxon>
        <taxon>Teleostei</taxon>
        <taxon>Anguilliformes</taxon>
        <taxon>Anguillidae</taxon>
        <taxon>Anguilla</taxon>
    </lineage>
</organism>
<dbReference type="EMBL" id="GBXM01053050">
    <property type="protein sequence ID" value="JAH55527.1"/>
    <property type="molecule type" value="Transcribed_RNA"/>
</dbReference>
<reference evidence="1" key="2">
    <citation type="journal article" date="2015" name="Fish Shellfish Immunol.">
        <title>Early steps in the European eel (Anguilla anguilla)-Vibrio vulnificus interaction in the gills: Role of the RtxA13 toxin.</title>
        <authorList>
            <person name="Callol A."/>
            <person name="Pajuelo D."/>
            <person name="Ebbesson L."/>
            <person name="Teles M."/>
            <person name="MacKenzie S."/>
            <person name="Amaro C."/>
        </authorList>
    </citation>
    <scope>NUCLEOTIDE SEQUENCE</scope>
</reference>
<accession>A0A0E9TPZ0</accession>
<reference evidence="1" key="1">
    <citation type="submission" date="2014-11" db="EMBL/GenBank/DDBJ databases">
        <authorList>
            <person name="Amaro Gonzalez C."/>
        </authorList>
    </citation>
    <scope>NUCLEOTIDE SEQUENCE</scope>
</reference>